<protein>
    <submittedName>
        <fullName evidence="1">Uncharacterized protein</fullName>
    </submittedName>
</protein>
<accession>A0A1G2LT97</accession>
<evidence type="ECO:0000313" key="2">
    <source>
        <dbReference type="Proteomes" id="UP000177171"/>
    </source>
</evidence>
<sequence>MLLFSSGSSTDHEINPNNSKSPRAVFSFFHHIRQTVQKLYFIPRARSCYWRNEVEMLPKTLFLNVCLRLGSGNNYFYAEAFA</sequence>
<dbReference type="AlphaFoldDB" id="A0A1G2LT97"/>
<organism evidence="1 2">
    <name type="scientific">Candidatus Sungbacteria bacterium RIFCSPLOWO2_12_FULL_41_11</name>
    <dbReference type="NCBI Taxonomy" id="1802286"/>
    <lineage>
        <taxon>Bacteria</taxon>
        <taxon>Candidatus Sungiibacteriota</taxon>
    </lineage>
</organism>
<dbReference type="Proteomes" id="UP000177171">
    <property type="component" value="Unassembled WGS sequence"/>
</dbReference>
<dbReference type="EMBL" id="MHQY01000001">
    <property type="protein sequence ID" value="OHA14846.1"/>
    <property type="molecule type" value="Genomic_DNA"/>
</dbReference>
<name>A0A1G2LT97_9BACT</name>
<evidence type="ECO:0000313" key="1">
    <source>
        <dbReference type="EMBL" id="OHA14846.1"/>
    </source>
</evidence>
<gene>
    <name evidence="1" type="ORF">A3G49_04105</name>
</gene>
<comment type="caution">
    <text evidence="1">The sequence shown here is derived from an EMBL/GenBank/DDBJ whole genome shotgun (WGS) entry which is preliminary data.</text>
</comment>
<reference evidence="1 2" key="1">
    <citation type="journal article" date="2016" name="Nat. Commun.">
        <title>Thousands of microbial genomes shed light on interconnected biogeochemical processes in an aquifer system.</title>
        <authorList>
            <person name="Anantharaman K."/>
            <person name="Brown C.T."/>
            <person name="Hug L.A."/>
            <person name="Sharon I."/>
            <person name="Castelle C.J."/>
            <person name="Probst A.J."/>
            <person name="Thomas B.C."/>
            <person name="Singh A."/>
            <person name="Wilkins M.J."/>
            <person name="Karaoz U."/>
            <person name="Brodie E.L."/>
            <person name="Williams K.H."/>
            <person name="Hubbard S.S."/>
            <person name="Banfield J.F."/>
        </authorList>
    </citation>
    <scope>NUCLEOTIDE SEQUENCE [LARGE SCALE GENOMIC DNA]</scope>
</reference>
<proteinExistence type="predicted"/>